<dbReference type="Pfam" id="PF01420">
    <property type="entry name" value="Methylase_S"/>
    <property type="match status" value="2"/>
</dbReference>
<dbReference type="GO" id="GO:0004519">
    <property type="term" value="F:endonuclease activity"/>
    <property type="evidence" value="ECO:0007669"/>
    <property type="project" value="UniProtKB-KW"/>
</dbReference>
<name>A0A6N3YZI4_ALIFS</name>
<dbReference type="GO" id="GO:0003677">
    <property type="term" value="F:DNA binding"/>
    <property type="evidence" value="ECO:0007669"/>
    <property type="project" value="UniProtKB-KW"/>
</dbReference>
<dbReference type="CDD" id="cd17259">
    <property type="entry name" value="RMtype1_S_StySKI-TRD2-CR2_like"/>
    <property type="match status" value="1"/>
</dbReference>
<dbReference type="AlphaFoldDB" id="A0A6N3YZI4"/>
<dbReference type="GO" id="GO:0009307">
    <property type="term" value="P:DNA restriction-modification system"/>
    <property type="evidence" value="ECO:0007669"/>
    <property type="project" value="UniProtKB-KW"/>
</dbReference>
<organism evidence="6 7">
    <name type="scientific">Aliivibrio fischeri</name>
    <name type="common">Vibrio fischeri</name>
    <dbReference type="NCBI Taxonomy" id="668"/>
    <lineage>
        <taxon>Bacteria</taxon>
        <taxon>Pseudomonadati</taxon>
        <taxon>Pseudomonadota</taxon>
        <taxon>Gammaproteobacteria</taxon>
        <taxon>Vibrionales</taxon>
        <taxon>Vibrionaceae</taxon>
        <taxon>Aliivibrio</taxon>
    </lineage>
</organism>
<evidence type="ECO:0000256" key="2">
    <source>
        <dbReference type="ARBA" id="ARBA00022747"/>
    </source>
</evidence>
<keyword evidence="4" id="KW-0175">Coiled coil</keyword>
<accession>A0A6N3YZI4</accession>
<evidence type="ECO:0000259" key="5">
    <source>
        <dbReference type="Pfam" id="PF01420"/>
    </source>
</evidence>
<proteinExistence type="inferred from homology"/>
<protein>
    <submittedName>
        <fullName evidence="6">Type I restriction endonuclease subunit S</fullName>
    </submittedName>
</protein>
<comment type="similarity">
    <text evidence="1">Belongs to the type-I restriction system S methylase family.</text>
</comment>
<keyword evidence="6" id="KW-0540">Nuclease</keyword>
<evidence type="ECO:0000256" key="4">
    <source>
        <dbReference type="SAM" id="Coils"/>
    </source>
</evidence>
<keyword evidence="3" id="KW-0238">DNA-binding</keyword>
<reference evidence="6 7" key="1">
    <citation type="submission" date="2019-11" db="EMBL/GenBank/DDBJ databases">
        <title>Using colonization assays and comparative genomics to discover symbiosis behaviors and factors in Vibrio fischeri.</title>
        <authorList>
            <person name="Bongrand C."/>
            <person name="Moriano-Gutierrez S."/>
            <person name="Arevalo P."/>
            <person name="Mcfall-Ngai M."/>
            <person name="Visick K."/>
            <person name="Polz M.F."/>
            <person name="Ruby E.G."/>
        </authorList>
    </citation>
    <scope>NUCLEOTIDE SEQUENCE [LARGE SCALE GENOMIC DNA]</scope>
    <source>
        <strain evidence="7">emors.3.2</strain>
    </source>
</reference>
<keyword evidence="2" id="KW-0680">Restriction system</keyword>
<evidence type="ECO:0000313" key="7">
    <source>
        <dbReference type="Proteomes" id="UP000435323"/>
    </source>
</evidence>
<dbReference type="RefSeq" id="WP_155657598.1">
    <property type="nucleotide sequence ID" value="NZ_WOBO01000005.1"/>
</dbReference>
<dbReference type="PANTHER" id="PTHR43140:SF1">
    <property type="entry name" value="TYPE I RESTRICTION ENZYME ECOKI SPECIFICITY SUBUNIT"/>
    <property type="match status" value="1"/>
</dbReference>
<dbReference type="Proteomes" id="UP000435323">
    <property type="component" value="Unassembled WGS sequence"/>
</dbReference>
<comment type="caution">
    <text evidence="6">The sequence shown here is derived from an EMBL/GenBank/DDBJ whole genome shotgun (WGS) entry which is preliminary data.</text>
</comment>
<dbReference type="InterPro" id="IPR044946">
    <property type="entry name" value="Restrct_endonuc_typeI_TRD_sf"/>
</dbReference>
<dbReference type="InterPro" id="IPR051212">
    <property type="entry name" value="Type-I_RE_S_subunit"/>
</dbReference>
<gene>
    <name evidence="6" type="ORF">GNP77_06945</name>
</gene>
<dbReference type="Gene3D" id="3.90.220.20">
    <property type="entry name" value="DNA methylase specificity domains"/>
    <property type="match status" value="2"/>
</dbReference>
<keyword evidence="6" id="KW-0378">Hydrolase</keyword>
<dbReference type="InterPro" id="IPR000055">
    <property type="entry name" value="Restrct_endonuc_typeI_TRD"/>
</dbReference>
<evidence type="ECO:0000313" key="6">
    <source>
        <dbReference type="EMBL" id="MUK45117.1"/>
    </source>
</evidence>
<feature type="domain" description="Type I restriction modification DNA specificity" evidence="5">
    <location>
        <begin position="5"/>
        <end position="185"/>
    </location>
</feature>
<keyword evidence="6" id="KW-0255">Endonuclease</keyword>
<dbReference type="EMBL" id="WOBO01000005">
    <property type="protein sequence ID" value="MUK45117.1"/>
    <property type="molecule type" value="Genomic_DNA"/>
</dbReference>
<feature type="coiled-coil region" evidence="4">
    <location>
        <begin position="428"/>
        <end position="502"/>
    </location>
</feature>
<dbReference type="SUPFAM" id="SSF116734">
    <property type="entry name" value="DNA methylase specificity domain"/>
    <property type="match status" value="2"/>
</dbReference>
<sequence>MSSLPKGWANSELCNITEVVSGNAFKSKDFVENGIPVVKISNVQSGKYIEKNQEYLPDSFVNESNARFIVNHNDLLIALTRPIVSNKLKVCTYPNKKQVGLLNQRVARLDVYEGSSECFLHYYLSSKGFKESVQASMSETLQPNLSPKSLSKIRIDYPPLAEQKRIVEKLDEVLAQVDTIKARLDCIPSLLKRFRQSVLASAVSGKLTEEFRTEWLEEKIQLILSLQPTAKTRRGVPDNVPIDEDLLKQEIPKQWVVESVARLLKLAVITDVKDGNHGANHPKSSEFVDDGIPFITAAQMNDKGHIDFEGAPKLKGEPLSKLKVGFAESQDVIYSHKGTVGRVSVSDRDCILSPQTTYYRLNQTFIIPRYLAVYLQSQQYKNQVNKVKTQTTRDFVSISAQYQMTILLPLIEEQKEIVRLVDQYFAFADTIEAQVKKAQARVDNLTQSILAKAFRGELVPQDPNDEPADKLLERIAQARSEAEALAKAAKKAETARKKAQKV</sequence>
<evidence type="ECO:0000256" key="3">
    <source>
        <dbReference type="ARBA" id="ARBA00023125"/>
    </source>
</evidence>
<feature type="domain" description="Type I restriction modification DNA specificity" evidence="5">
    <location>
        <begin position="281"/>
        <end position="436"/>
    </location>
</feature>
<evidence type="ECO:0000256" key="1">
    <source>
        <dbReference type="ARBA" id="ARBA00010923"/>
    </source>
</evidence>
<dbReference type="PANTHER" id="PTHR43140">
    <property type="entry name" value="TYPE-1 RESTRICTION ENZYME ECOKI SPECIFICITY PROTEIN"/>
    <property type="match status" value="1"/>
</dbReference>